<sequence length="597" mass="67243">MCFRAHTPRRAALQNLASSSATYQPVRYITKRFHPRFTVNISCASARTRLYHCAHYRPAKLPKRSGSGLFTAVVVFGIAVGGAILFPLLRNTPKYDIEKAASSPPFNPSDFTDSFLVMAPNTPPGRPGTLTPEQESKLREMWTATLRMFGEYELAAADVNGTESPAVSSEASSEKDVKKDKKKSRLNVFKRNKGDKEDKSGSTPSSGTVTPSDISSLSIADDDDKHGQTKQAKAALANMSPDDLRTAFWSMVKLDHPDALLLRFLRARKWDVEKALVMMISTMHWRLEEMHVDDDIIKNGEESALRDSKSSDPKVKKEAEDFLTQLRIGKSYLHGLDGEGRPMCIVRARLHHGGEQSESSLERFTVFTIETARMFLRPPVDTATIIFDMTDFTMANMDYAPVKFMTKCFEANYPESLGTVLVYKAPWVFNAIWNIIRGWLDPVVAGKVHFVKNVDELQKFVPMTQIPAELGGDEKFAYEYPEPVEGENAKMAEEGPRLALQDERAELVKRYLSRILEWVVEGDKGKGLEERRRERDEVAEQLKQNYWKLDPYVRARTLYDRIGLLGEGGAVTFYPKAKVAEKENLPPAQETSPDDLD</sequence>
<dbReference type="SUPFAM" id="SSF46938">
    <property type="entry name" value="CRAL/TRIO N-terminal domain"/>
    <property type="match status" value="1"/>
</dbReference>
<protein>
    <recommendedName>
        <fullName evidence="3">CRAL-TRIO domain-containing protein</fullName>
    </recommendedName>
</protein>
<dbReference type="InterPro" id="IPR036865">
    <property type="entry name" value="CRAL-TRIO_dom_sf"/>
</dbReference>
<dbReference type="Pfam" id="PF03765">
    <property type="entry name" value="CRAL_TRIO_N"/>
    <property type="match status" value="1"/>
</dbReference>
<proteinExistence type="predicted"/>
<evidence type="ECO:0000256" key="1">
    <source>
        <dbReference type="SAM" id="MobiDB-lite"/>
    </source>
</evidence>
<feature type="transmembrane region" description="Helical" evidence="2">
    <location>
        <begin position="67"/>
        <end position="89"/>
    </location>
</feature>
<feature type="compositionally biased region" description="Low complexity" evidence="1">
    <location>
        <begin position="201"/>
        <end position="219"/>
    </location>
</feature>
<dbReference type="InterPro" id="IPR052432">
    <property type="entry name" value="PITP/CRAL-TRIO"/>
</dbReference>
<dbReference type="InterPro" id="IPR001251">
    <property type="entry name" value="CRAL-TRIO_dom"/>
</dbReference>
<dbReference type="Gene3D" id="3.40.525.10">
    <property type="entry name" value="CRAL-TRIO lipid binding domain"/>
    <property type="match status" value="1"/>
</dbReference>
<feature type="domain" description="CRAL-TRIO" evidence="3">
    <location>
        <begin position="333"/>
        <end position="478"/>
    </location>
</feature>
<dbReference type="PROSITE" id="PS50191">
    <property type="entry name" value="CRAL_TRIO"/>
    <property type="match status" value="1"/>
</dbReference>
<reference evidence="4" key="1">
    <citation type="journal article" date="2020" name="Stud. Mycol.">
        <title>101 Dothideomycetes genomes: a test case for predicting lifestyles and emergence of pathogens.</title>
        <authorList>
            <person name="Haridas S."/>
            <person name="Albert R."/>
            <person name="Binder M."/>
            <person name="Bloem J."/>
            <person name="Labutti K."/>
            <person name="Salamov A."/>
            <person name="Andreopoulos B."/>
            <person name="Baker S."/>
            <person name="Barry K."/>
            <person name="Bills G."/>
            <person name="Bluhm B."/>
            <person name="Cannon C."/>
            <person name="Castanera R."/>
            <person name="Culley D."/>
            <person name="Daum C."/>
            <person name="Ezra D."/>
            <person name="Gonzalez J."/>
            <person name="Henrissat B."/>
            <person name="Kuo A."/>
            <person name="Liang C."/>
            <person name="Lipzen A."/>
            <person name="Lutzoni F."/>
            <person name="Magnuson J."/>
            <person name="Mondo S."/>
            <person name="Nolan M."/>
            <person name="Ohm R."/>
            <person name="Pangilinan J."/>
            <person name="Park H.-J."/>
            <person name="Ramirez L."/>
            <person name="Alfaro M."/>
            <person name="Sun H."/>
            <person name="Tritt A."/>
            <person name="Yoshinaga Y."/>
            <person name="Zwiers L.-H."/>
            <person name="Turgeon B."/>
            <person name="Goodwin S."/>
            <person name="Spatafora J."/>
            <person name="Crous P."/>
            <person name="Grigoriev I."/>
        </authorList>
    </citation>
    <scope>NUCLEOTIDE SEQUENCE</scope>
    <source>
        <strain evidence="4">CBS 122367</strain>
    </source>
</reference>
<dbReference type="SUPFAM" id="SSF52087">
    <property type="entry name" value="CRAL/TRIO domain"/>
    <property type="match status" value="1"/>
</dbReference>
<dbReference type="PANTHER" id="PTHR46590">
    <property type="entry name" value="PHOSPHATIDYLINOSITOL TRANSFER PROTEIN CSR1-RELATED"/>
    <property type="match status" value="1"/>
</dbReference>
<keyword evidence="5" id="KW-1185">Reference proteome</keyword>
<accession>A0A6G1J4R9</accession>
<keyword evidence="2" id="KW-0812">Transmembrane</keyword>
<keyword evidence="2" id="KW-1133">Transmembrane helix</keyword>
<keyword evidence="2" id="KW-0472">Membrane</keyword>
<dbReference type="PANTHER" id="PTHR46590:SF1">
    <property type="entry name" value="PHOSPHATIDYLINOSITOL TRANSFER PROTEIN CSR1"/>
    <property type="match status" value="1"/>
</dbReference>
<feature type="region of interest" description="Disordered" evidence="1">
    <location>
        <begin position="578"/>
        <end position="597"/>
    </location>
</feature>
<name>A0A6G1J4R9_9PLEO</name>
<dbReference type="CDD" id="cd00170">
    <property type="entry name" value="SEC14"/>
    <property type="match status" value="1"/>
</dbReference>
<feature type="compositionally biased region" description="Basic residues" evidence="1">
    <location>
        <begin position="180"/>
        <end position="191"/>
    </location>
</feature>
<evidence type="ECO:0000313" key="5">
    <source>
        <dbReference type="Proteomes" id="UP000799291"/>
    </source>
</evidence>
<feature type="region of interest" description="Disordered" evidence="1">
    <location>
        <begin position="161"/>
        <end position="237"/>
    </location>
</feature>
<organism evidence="4 5">
    <name type="scientific">Lentithecium fluviatile CBS 122367</name>
    <dbReference type="NCBI Taxonomy" id="1168545"/>
    <lineage>
        <taxon>Eukaryota</taxon>
        <taxon>Fungi</taxon>
        <taxon>Dikarya</taxon>
        <taxon>Ascomycota</taxon>
        <taxon>Pezizomycotina</taxon>
        <taxon>Dothideomycetes</taxon>
        <taxon>Pleosporomycetidae</taxon>
        <taxon>Pleosporales</taxon>
        <taxon>Massarineae</taxon>
        <taxon>Lentitheciaceae</taxon>
        <taxon>Lentithecium</taxon>
    </lineage>
</organism>
<evidence type="ECO:0000313" key="4">
    <source>
        <dbReference type="EMBL" id="KAF2685516.1"/>
    </source>
</evidence>
<evidence type="ECO:0000256" key="2">
    <source>
        <dbReference type="SAM" id="Phobius"/>
    </source>
</evidence>
<dbReference type="Pfam" id="PF00650">
    <property type="entry name" value="CRAL_TRIO"/>
    <property type="match status" value="1"/>
</dbReference>
<dbReference type="SMART" id="SM00516">
    <property type="entry name" value="SEC14"/>
    <property type="match status" value="1"/>
</dbReference>
<dbReference type="AlphaFoldDB" id="A0A6G1J4R9"/>
<dbReference type="OrthoDB" id="43460at2759"/>
<dbReference type="InterPro" id="IPR036273">
    <property type="entry name" value="CRAL/TRIO_N_dom_sf"/>
</dbReference>
<gene>
    <name evidence="4" type="ORF">K458DRAFT_364347</name>
</gene>
<evidence type="ECO:0000259" key="3">
    <source>
        <dbReference type="PROSITE" id="PS50191"/>
    </source>
</evidence>
<dbReference type="EMBL" id="MU005578">
    <property type="protein sequence ID" value="KAF2685516.1"/>
    <property type="molecule type" value="Genomic_DNA"/>
</dbReference>
<dbReference type="InterPro" id="IPR011074">
    <property type="entry name" value="CRAL/TRIO_N_dom"/>
</dbReference>
<dbReference type="Proteomes" id="UP000799291">
    <property type="component" value="Unassembled WGS sequence"/>
</dbReference>
<dbReference type="SMART" id="SM01100">
    <property type="entry name" value="CRAL_TRIO_N"/>
    <property type="match status" value="1"/>
</dbReference>